<dbReference type="InterPro" id="IPR051236">
    <property type="entry name" value="HAT_RTT109-like"/>
</dbReference>
<evidence type="ECO:0000256" key="10">
    <source>
        <dbReference type="SAM" id="MobiDB-lite"/>
    </source>
</evidence>
<protein>
    <recommendedName>
        <fullName evidence="2">histone acetyltransferase</fullName>
        <ecNumber evidence="2">2.3.1.48</ecNumber>
    </recommendedName>
</protein>
<dbReference type="InterPro" id="IPR013178">
    <property type="entry name" value="Histone_AcTrfase_Rtt109/CBP"/>
</dbReference>
<keyword evidence="12" id="KW-1185">Reference proteome</keyword>
<comment type="caution">
    <text evidence="11">The sequence shown here is derived from an EMBL/GenBank/DDBJ whole genome shotgun (WGS) entry which is preliminary data.</text>
</comment>
<evidence type="ECO:0000256" key="3">
    <source>
        <dbReference type="ARBA" id="ARBA00022679"/>
    </source>
</evidence>
<name>A0A9W8APE2_9FUNG</name>
<sequence length="399" mass="44987">MPHQTLEQSLLDLLATQGVSTESLELHSVCTKIKTCEPLYDNTTFSNQAVIKRLLLLTVQRDGEPSFVAGLMAYEYLVLRDSTQPVIVYIEKIDSSGVWAAATNSNGTKARGPMRPLVQAYMHYCLSKYNTRRPVTFYTCARTQPEYLFANSKANQDKRVLDDSQLVRWWYRTLDTFRPHTGATGRAHWLIPGLDATEAQLTVRSTGKDLTIPTKSKVNLNSEIPVTHETSTWDYGFPGQASQRAHEVIPRFPDDPKTRLLAKAEAATWTLEEFASMLAISEECGAGRRTGFFSLSFPKHHSKSDPAEVQELEDKSRCYEIPAKGWDTVLLLLFHQAMDFSTLDRAQRSTKRFLLWMSKKFRSKPLALRTLSVKASPKVTHKDPDAEGSGPPSKKSRLD</sequence>
<keyword evidence="3" id="KW-0808">Transferase</keyword>
<dbReference type="GO" id="GO:0032931">
    <property type="term" value="F:histone H3K56 acetyltransferase activity"/>
    <property type="evidence" value="ECO:0007669"/>
    <property type="project" value="TreeGrafter"/>
</dbReference>
<reference evidence="11" key="1">
    <citation type="submission" date="2022-07" db="EMBL/GenBank/DDBJ databases">
        <title>Phylogenomic reconstructions and comparative analyses of Kickxellomycotina fungi.</title>
        <authorList>
            <person name="Reynolds N.K."/>
            <person name="Stajich J.E."/>
            <person name="Barry K."/>
            <person name="Grigoriev I.V."/>
            <person name="Crous P."/>
            <person name="Smith M.E."/>
        </authorList>
    </citation>
    <scope>NUCLEOTIDE SEQUENCE</scope>
    <source>
        <strain evidence="11">RSA 1196</strain>
    </source>
</reference>
<dbReference type="AlphaFoldDB" id="A0A9W8APE2"/>
<dbReference type="InterPro" id="IPR016849">
    <property type="entry name" value="Rtt109"/>
</dbReference>
<evidence type="ECO:0000313" key="11">
    <source>
        <dbReference type="EMBL" id="KAJ1951833.1"/>
    </source>
</evidence>
<evidence type="ECO:0000256" key="7">
    <source>
        <dbReference type="ARBA" id="ARBA00023163"/>
    </source>
</evidence>
<evidence type="ECO:0000256" key="4">
    <source>
        <dbReference type="ARBA" id="ARBA00022763"/>
    </source>
</evidence>
<organism evidence="11 12">
    <name type="scientific">Dispira parvispora</name>
    <dbReference type="NCBI Taxonomy" id="1520584"/>
    <lineage>
        <taxon>Eukaryota</taxon>
        <taxon>Fungi</taxon>
        <taxon>Fungi incertae sedis</taxon>
        <taxon>Zoopagomycota</taxon>
        <taxon>Kickxellomycotina</taxon>
        <taxon>Dimargaritomycetes</taxon>
        <taxon>Dimargaritales</taxon>
        <taxon>Dimargaritaceae</taxon>
        <taxon>Dispira</taxon>
    </lineage>
</organism>
<feature type="region of interest" description="Disordered" evidence="10">
    <location>
        <begin position="372"/>
        <end position="399"/>
    </location>
</feature>
<evidence type="ECO:0000256" key="6">
    <source>
        <dbReference type="ARBA" id="ARBA00023015"/>
    </source>
</evidence>
<comment type="catalytic activity">
    <reaction evidence="9">
        <text>L-lysyl-[histone] + acetyl-CoA = N(6)-acetyl-L-lysyl-[histone] + CoA + H(+)</text>
        <dbReference type="Rhea" id="RHEA:21992"/>
        <dbReference type="Rhea" id="RHEA-COMP:9845"/>
        <dbReference type="Rhea" id="RHEA-COMP:11338"/>
        <dbReference type="ChEBI" id="CHEBI:15378"/>
        <dbReference type="ChEBI" id="CHEBI:29969"/>
        <dbReference type="ChEBI" id="CHEBI:57287"/>
        <dbReference type="ChEBI" id="CHEBI:57288"/>
        <dbReference type="ChEBI" id="CHEBI:61930"/>
        <dbReference type="EC" id="2.3.1.48"/>
    </reaction>
    <physiologicalReaction direction="left-to-right" evidence="9">
        <dbReference type="Rhea" id="RHEA:21993"/>
    </physiologicalReaction>
</comment>
<accession>A0A9W8APE2</accession>
<keyword evidence="8" id="KW-0539">Nucleus</keyword>
<evidence type="ECO:0000256" key="5">
    <source>
        <dbReference type="ARBA" id="ARBA00022990"/>
    </source>
</evidence>
<gene>
    <name evidence="11" type="ORF">IWQ62_006360</name>
</gene>
<evidence type="ECO:0000256" key="9">
    <source>
        <dbReference type="ARBA" id="ARBA00048940"/>
    </source>
</evidence>
<dbReference type="PROSITE" id="PS51728">
    <property type="entry name" value="RTT109_HAT"/>
    <property type="match status" value="1"/>
</dbReference>
<dbReference type="SMART" id="SM01250">
    <property type="entry name" value="KAT11"/>
    <property type="match status" value="1"/>
</dbReference>
<evidence type="ECO:0000313" key="12">
    <source>
        <dbReference type="Proteomes" id="UP001150925"/>
    </source>
</evidence>
<dbReference type="Pfam" id="PF08214">
    <property type="entry name" value="HAT_KAT11"/>
    <property type="match status" value="1"/>
</dbReference>
<dbReference type="OrthoDB" id="3361892at2759"/>
<keyword evidence="6" id="KW-0805">Transcription regulation</keyword>
<keyword evidence="7" id="KW-0804">Transcription</keyword>
<keyword evidence="4" id="KW-0227">DNA damage</keyword>
<comment type="subcellular location">
    <subcellularLocation>
        <location evidence="1">Nucleus</location>
    </subcellularLocation>
</comment>
<dbReference type="GO" id="GO:0005634">
    <property type="term" value="C:nucleus"/>
    <property type="evidence" value="ECO:0007669"/>
    <property type="project" value="UniProtKB-SubCell"/>
</dbReference>
<evidence type="ECO:0000256" key="8">
    <source>
        <dbReference type="ARBA" id="ARBA00023242"/>
    </source>
</evidence>
<evidence type="ECO:0000256" key="1">
    <source>
        <dbReference type="ARBA" id="ARBA00004123"/>
    </source>
</evidence>
<keyword evidence="5" id="KW-0007">Acetylation</keyword>
<dbReference type="GO" id="GO:0006355">
    <property type="term" value="P:regulation of DNA-templated transcription"/>
    <property type="evidence" value="ECO:0007669"/>
    <property type="project" value="InterPro"/>
</dbReference>
<dbReference type="Proteomes" id="UP001150925">
    <property type="component" value="Unassembled WGS sequence"/>
</dbReference>
<proteinExistence type="predicted"/>
<dbReference type="GO" id="GO:0006974">
    <property type="term" value="P:DNA damage response"/>
    <property type="evidence" value="ECO:0007669"/>
    <property type="project" value="UniProtKB-KW"/>
</dbReference>
<evidence type="ECO:0000256" key="2">
    <source>
        <dbReference type="ARBA" id="ARBA00013184"/>
    </source>
</evidence>
<dbReference type="EC" id="2.3.1.48" evidence="2"/>
<dbReference type="PANTHER" id="PTHR31571">
    <property type="entry name" value="ALTERED INHERITANCE OF MITOCHONDRIA PROTEIN 6"/>
    <property type="match status" value="1"/>
</dbReference>
<dbReference type="PANTHER" id="PTHR31571:SF2">
    <property type="entry name" value="HISTONE ACETYLTRANSFERASE RTT109"/>
    <property type="match status" value="1"/>
</dbReference>
<dbReference type="EMBL" id="JANBPY010003404">
    <property type="protein sequence ID" value="KAJ1951833.1"/>
    <property type="molecule type" value="Genomic_DNA"/>
</dbReference>